<dbReference type="GeneID" id="93530710"/>
<dbReference type="Pfam" id="PF13665">
    <property type="entry name" value="Tox-PAAR-like"/>
    <property type="match status" value="1"/>
</dbReference>
<dbReference type="Proteomes" id="UP000000289">
    <property type="component" value="Chromosome"/>
</dbReference>
<dbReference type="eggNOG" id="COG1196">
    <property type="taxonomic scope" value="Bacteria"/>
</dbReference>
<protein>
    <submittedName>
        <fullName evidence="2">Uncharacterized protein</fullName>
    </submittedName>
</protein>
<proteinExistence type="predicted"/>
<reference evidence="2 3" key="1">
    <citation type="journal article" date="2011" name="PLoS Pathog.">
        <title>Salmonella bongori provides insights into the evolution of the Salmonellae.</title>
        <authorList>
            <person name="Fookes M."/>
            <person name="Schroeder G.N."/>
            <person name="Langridge G.C."/>
            <person name="Blondel C.J."/>
            <person name="Mammina C."/>
            <person name="Connor T.R."/>
            <person name="Seth-Smith H."/>
            <person name="Vernikos G.S."/>
            <person name="Robinson K.S."/>
            <person name="Sanders M."/>
            <person name="Petty N.K."/>
            <person name="Kingsley R.A."/>
            <person name="Baumler A.J."/>
            <person name="Nuccio S.P."/>
            <person name="Contreras I."/>
            <person name="Santiviago C.A."/>
            <person name="Maskell D."/>
            <person name="Barrow P."/>
            <person name="Humphrey T."/>
            <person name="Nastasi A."/>
            <person name="Roberts M."/>
            <person name="Frankel G."/>
            <person name="Parkhill J."/>
            <person name="Dougan G."/>
            <person name="Thomson N.R."/>
        </authorList>
    </citation>
    <scope>NUCLEOTIDE SEQUENCE [LARGE SCALE GENOMIC DNA]</scope>
    <source>
        <strain evidence="3">ATCC 43975 / DSM 13772 / NCTC 12419</strain>
    </source>
</reference>
<organism evidence="2 3">
    <name type="scientific">Salmonella bongori (strain ATCC 43975 / DSM 13772 / NCTC 12419)</name>
    <dbReference type="NCBI Taxonomy" id="218493"/>
    <lineage>
        <taxon>Bacteria</taxon>
        <taxon>Pseudomonadati</taxon>
        <taxon>Pseudomonadota</taxon>
        <taxon>Gammaproteobacteria</taxon>
        <taxon>Enterobacterales</taxon>
        <taxon>Enterobacteriaceae</taxon>
        <taxon>Salmonella</taxon>
    </lineage>
</organism>
<evidence type="ECO:0000256" key="1">
    <source>
        <dbReference type="SAM" id="MobiDB-lite"/>
    </source>
</evidence>
<feature type="region of interest" description="Disordered" evidence="1">
    <location>
        <begin position="284"/>
        <end position="307"/>
    </location>
</feature>
<evidence type="ECO:0000313" key="2">
    <source>
        <dbReference type="EMBL" id="CCC30909.1"/>
    </source>
</evidence>
<evidence type="ECO:0000313" key="3">
    <source>
        <dbReference type="Proteomes" id="UP000000289"/>
    </source>
</evidence>
<dbReference type="RefSeq" id="WP_000955764.1">
    <property type="nucleotide sequence ID" value="NC_015761.1"/>
</dbReference>
<dbReference type="AlphaFoldDB" id="A0A0K0HBP6"/>
<dbReference type="KEGG" id="sbg:SBG_1841"/>
<sequence>MLTININGLTLCHKGSNGISHNTLPDVCKTPPFGVPVAYENEACSADLVKGTVSVFADGGNMIANMGSQFARSVFNEPGSMGGVLSGTNKAETDWISHSFDVFFEKKPASRLTDKLFMNHRNTVNMAGLCQESLSDDELDDIICKHALDCYTTHCNNLKSQNPEGEYFTYQKCLEDKLREEAYNGRYPSDECKIWTEVHFDKALELIYSGTQEGAPSARYYTPKGGRRMDIIQLNRDGKPRRLIDVKFPTDRDLTPDRARDYRKMAKKLDSEYDTFNVKKRCPGWPKTCPNEKPQEQPQTETQPEEKSASAAQYAILGGLVVVAVIATLCPFDGPAGDIVTWGAVSTQAGSMAF</sequence>
<name>A0A0K0HBP6_SALBC</name>
<accession>A0A0K0HBP6</accession>
<dbReference type="EMBL" id="FR877557">
    <property type="protein sequence ID" value="CCC30909.1"/>
    <property type="molecule type" value="Genomic_DNA"/>
</dbReference>
<gene>
    <name evidence="2" type="ordered locus">SBG_1841</name>
</gene>